<gene>
    <name evidence="1" type="ORF">QFC19_009203</name>
</gene>
<proteinExistence type="predicted"/>
<evidence type="ECO:0000313" key="1">
    <source>
        <dbReference type="EMBL" id="KAJ9091207.1"/>
    </source>
</evidence>
<reference evidence="1" key="1">
    <citation type="submission" date="2023-04" db="EMBL/GenBank/DDBJ databases">
        <title>Draft Genome sequencing of Naganishia species isolated from polar environments using Oxford Nanopore Technology.</title>
        <authorList>
            <person name="Leo P."/>
            <person name="Venkateswaran K."/>
        </authorList>
    </citation>
    <scope>NUCLEOTIDE SEQUENCE</scope>
    <source>
        <strain evidence="1">MNA-CCFEE 5261</strain>
    </source>
</reference>
<evidence type="ECO:0000313" key="2">
    <source>
        <dbReference type="Proteomes" id="UP001241377"/>
    </source>
</evidence>
<comment type="caution">
    <text evidence="1">The sequence shown here is derived from an EMBL/GenBank/DDBJ whole genome shotgun (WGS) entry which is preliminary data.</text>
</comment>
<name>A0ACC2UW71_9TREE</name>
<dbReference type="EMBL" id="JASBWR010000153">
    <property type="protein sequence ID" value="KAJ9091207.1"/>
    <property type="molecule type" value="Genomic_DNA"/>
</dbReference>
<accession>A0ACC2UW71</accession>
<dbReference type="Proteomes" id="UP001241377">
    <property type="component" value="Unassembled WGS sequence"/>
</dbReference>
<protein>
    <submittedName>
        <fullName evidence="1">Uncharacterized protein</fullName>
    </submittedName>
</protein>
<sequence length="140" mass="14882">MHPHGLPIPTVNVPLSVSVPASVAEKHQREYDALARKQRQELLLLAGGPGSNRGGFNGHNQYPLMPTGSNNGGYALPAPPTGGHLSDNRERMGFATAGGAGRSYGEGLDEQYLGVDGLYSDVKKRKVAPVYDASKFNLII</sequence>
<organism evidence="1 2">
    <name type="scientific">Naganishia cerealis</name>
    <dbReference type="NCBI Taxonomy" id="610337"/>
    <lineage>
        <taxon>Eukaryota</taxon>
        <taxon>Fungi</taxon>
        <taxon>Dikarya</taxon>
        <taxon>Basidiomycota</taxon>
        <taxon>Agaricomycotina</taxon>
        <taxon>Tremellomycetes</taxon>
        <taxon>Filobasidiales</taxon>
        <taxon>Filobasidiaceae</taxon>
        <taxon>Naganishia</taxon>
    </lineage>
</organism>
<keyword evidence="2" id="KW-1185">Reference proteome</keyword>